<reference evidence="2" key="1">
    <citation type="journal article" date="2023" name="G3 (Bethesda)">
        <title>Whole genome assembly and annotation of the endangered Caribbean coral Acropora cervicornis.</title>
        <authorList>
            <person name="Selwyn J.D."/>
            <person name="Vollmer S.V."/>
        </authorList>
    </citation>
    <scope>NUCLEOTIDE SEQUENCE</scope>
    <source>
        <strain evidence="2">K2</strain>
    </source>
</reference>
<feature type="region of interest" description="Disordered" evidence="1">
    <location>
        <begin position="175"/>
        <end position="201"/>
    </location>
</feature>
<reference evidence="2" key="2">
    <citation type="journal article" date="2023" name="Science">
        <title>Genomic signatures of disease resistance in endangered staghorn corals.</title>
        <authorList>
            <person name="Vollmer S.V."/>
            <person name="Selwyn J.D."/>
            <person name="Despard B.A."/>
            <person name="Roesel C.L."/>
        </authorList>
    </citation>
    <scope>NUCLEOTIDE SEQUENCE</scope>
    <source>
        <strain evidence="2">K2</strain>
    </source>
</reference>
<dbReference type="AlphaFoldDB" id="A0AAD9V5C5"/>
<keyword evidence="3" id="KW-1185">Reference proteome</keyword>
<evidence type="ECO:0000313" key="2">
    <source>
        <dbReference type="EMBL" id="KAK2561335.1"/>
    </source>
</evidence>
<protein>
    <recommendedName>
        <fullName evidence="4">Gag protein</fullName>
    </recommendedName>
</protein>
<proteinExistence type="predicted"/>
<evidence type="ECO:0008006" key="4">
    <source>
        <dbReference type="Google" id="ProtNLM"/>
    </source>
</evidence>
<sequence length="201" mass="23151">MAAGFSLPPPSALEIHDANVAEKWKKFRLAWDNYSLATELNKKHEKVQVATLLTIIGEEARDVHSTFTDWESKESKQKITPVLDKFAAYCQPRRNIPFERYRFNKGAQEPGESYDQYKTELRKLAENCDFYSITTDEILRDRLIFGIRDGKVRERLLRESQLTLEKTDEICRASESTASQMKEVSDGESVSAFESETKARC</sequence>
<name>A0AAD9V5C5_ACRCE</name>
<dbReference type="PANTHER" id="PTHR33198">
    <property type="entry name" value="ANK_REP_REGION DOMAIN-CONTAINING PROTEIN-RELATED"/>
    <property type="match status" value="1"/>
</dbReference>
<dbReference type="EMBL" id="JARQWQ010000033">
    <property type="protein sequence ID" value="KAK2561335.1"/>
    <property type="molecule type" value="Genomic_DNA"/>
</dbReference>
<evidence type="ECO:0000313" key="3">
    <source>
        <dbReference type="Proteomes" id="UP001249851"/>
    </source>
</evidence>
<evidence type="ECO:0000256" key="1">
    <source>
        <dbReference type="SAM" id="MobiDB-lite"/>
    </source>
</evidence>
<dbReference type="Proteomes" id="UP001249851">
    <property type="component" value="Unassembled WGS sequence"/>
</dbReference>
<gene>
    <name evidence="2" type="ORF">P5673_015831</name>
</gene>
<comment type="caution">
    <text evidence="2">The sequence shown here is derived from an EMBL/GenBank/DDBJ whole genome shotgun (WGS) entry which is preliminary data.</text>
</comment>
<organism evidence="2 3">
    <name type="scientific">Acropora cervicornis</name>
    <name type="common">Staghorn coral</name>
    <dbReference type="NCBI Taxonomy" id="6130"/>
    <lineage>
        <taxon>Eukaryota</taxon>
        <taxon>Metazoa</taxon>
        <taxon>Cnidaria</taxon>
        <taxon>Anthozoa</taxon>
        <taxon>Hexacorallia</taxon>
        <taxon>Scleractinia</taxon>
        <taxon>Astrocoeniina</taxon>
        <taxon>Acroporidae</taxon>
        <taxon>Acropora</taxon>
    </lineage>
</organism>
<dbReference type="PANTHER" id="PTHR33198:SF19">
    <property type="entry name" value="CCHC-TYPE DOMAIN-CONTAINING PROTEIN"/>
    <property type="match status" value="1"/>
</dbReference>
<accession>A0AAD9V5C5</accession>